<dbReference type="EMBL" id="MCGR01000062">
    <property type="protein sequence ID" value="ORY66791.1"/>
    <property type="molecule type" value="Genomic_DNA"/>
</dbReference>
<accession>A0A1Y2E5G2</accession>
<comment type="caution">
    <text evidence="2">The sequence shown here is derived from an EMBL/GenBank/DDBJ whole genome shotgun (WGS) entry which is preliminary data.</text>
</comment>
<name>A0A1Y2E5G2_9BASI</name>
<organism evidence="2 3">
    <name type="scientific">Leucosporidium creatinivorum</name>
    <dbReference type="NCBI Taxonomy" id="106004"/>
    <lineage>
        <taxon>Eukaryota</taxon>
        <taxon>Fungi</taxon>
        <taxon>Dikarya</taxon>
        <taxon>Basidiomycota</taxon>
        <taxon>Pucciniomycotina</taxon>
        <taxon>Microbotryomycetes</taxon>
        <taxon>Leucosporidiales</taxon>
        <taxon>Leucosporidium</taxon>
    </lineage>
</organism>
<feature type="compositionally biased region" description="Polar residues" evidence="1">
    <location>
        <begin position="1"/>
        <end position="11"/>
    </location>
</feature>
<dbReference type="OrthoDB" id="2533572at2759"/>
<evidence type="ECO:0000256" key="1">
    <source>
        <dbReference type="SAM" id="MobiDB-lite"/>
    </source>
</evidence>
<keyword evidence="3" id="KW-1185">Reference proteome</keyword>
<reference evidence="2 3" key="1">
    <citation type="submission" date="2016-07" db="EMBL/GenBank/DDBJ databases">
        <title>Pervasive Adenine N6-methylation of Active Genes in Fungi.</title>
        <authorList>
            <consortium name="DOE Joint Genome Institute"/>
            <person name="Mondo S.J."/>
            <person name="Dannebaum R.O."/>
            <person name="Kuo R.C."/>
            <person name="Labutti K."/>
            <person name="Haridas S."/>
            <person name="Kuo A."/>
            <person name="Salamov A."/>
            <person name="Ahrendt S.R."/>
            <person name="Lipzen A."/>
            <person name="Sullivan W."/>
            <person name="Andreopoulos W.B."/>
            <person name="Clum A."/>
            <person name="Lindquist E."/>
            <person name="Daum C."/>
            <person name="Ramamoorthy G.K."/>
            <person name="Gryganskyi A."/>
            <person name="Culley D."/>
            <person name="Magnuson J.K."/>
            <person name="James T.Y."/>
            <person name="O'Malley M.A."/>
            <person name="Stajich J.E."/>
            <person name="Spatafora J.W."/>
            <person name="Visel A."/>
            <person name="Grigoriev I.V."/>
        </authorList>
    </citation>
    <scope>NUCLEOTIDE SEQUENCE [LARGE SCALE GENOMIC DNA]</scope>
    <source>
        <strain evidence="2 3">62-1032</strain>
    </source>
</reference>
<evidence type="ECO:0000313" key="3">
    <source>
        <dbReference type="Proteomes" id="UP000193467"/>
    </source>
</evidence>
<dbReference type="InParanoid" id="A0A1Y2E5G2"/>
<feature type="region of interest" description="Disordered" evidence="1">
    <location>
        <begin position="1"/>
        <end position="23"/>
    </location>
</feature>
<sequence>MEATPLLQQPTAHGKRSGAARRKLKKERQALLDAQFANLEIDPEKPPRLLEELMYHIIDLGAETGSLATHKDWQRARSFLSRASLVCSGWHQHSRRALLKDVALTSDKQLEKFLLFCRGEQTVCDNLSVVSQRDESLDGALVAAVLGQCFGMKRLSVKGVRVLEASALCGAGLADLKTLIQPLSLIINHSGPLAPDSFKLPFTLDHLQVNGWGPHGALSPLALIATILSNPTKSTTLTFRGGERPKQSIPIAFPDTPCFLTKLEILGDGSFITLLLGARYFFHFLSTCQHLQHFTTNILSEDLLLSIPSPLRELHLWNVDETGGAPIRFPSLLAWFMNIPLTPVNELEKVELTSREKLPAEALVELESACAKQGAQLILTVWDEQA</sequence>
<protein>
    <recommendedName>
        <fullName evidence="4">F-box domain-containing protein</fullName>
    </recommendedName>
</protein>
<dbReference type="Proteomes" id="UP000193467">
    <property type="component" value="Unassembled WGS sequence"/>
</dbReference>
<dbReference type="AlphaFoldDB" id="A0A1Y2E5G2"/>
<evidence type="ECO:0008006" key="4">
    <source>
        <dbReference type="Google" id="ProtNLM"/>
    </source>
</evidence>
<proteinExistence type="predicted"/>
<evidence type="ECO:0000313" key="2">
    <source>
        <dbReference type="EMBL" id="ORY66791.1"/>
    </source>
</evidence>
<gene>
    <name evidence="2" type="ORF">BCR35DRAFT_308441</name>
</gene>
<feature type="compositionally biased region" description="Basic residues" evidence="1">
    <location>
        <begin position="13"/>
        <end position="23"/>
    </location>
</feature>